<keyword evidence="10" id="KW-1185">Reference proteome</keyword>
<feature type="transmembrane region" description="Helical" evidence="8">
    <location>
        <begin position="247"/>
        <end position="267"/>
    </location>
</feature>
<comment type="similarity">
    <text evidence="2">Belongs to the major facilitator superfamily.</text>
</comment>
<evidence type="ECO:0008006" key="11">
    <source>
        <dbReference type="Google" id="ProtNLM"/>
    </source>
</evidence>
<dbReference type="GO" id="GO:0016020">
    <property type="term" value="C:membrane"/>
    <property type="evidence" value="ECO:0007669"/>
    <property type="project" value="TreeGrafter"/>
</dbReference>
<dbReference type="EMBL" id="CAFZ01000143">
    <property type="protein sequence ID" value="CCA72001.1"/>
    <property type="molecule type" value="Genomic_DNA"/>
</dbReference>
<evidence type="ECO:0000256" key="3">
    <source>
        <dbReference type="ARBA" id="ARBA00022448"/>
    </source>
</evidence>
<evidence type="ECO:0000256" key="6">
    <source>
        <dbReference type="ARBA" id="ARBA00023136"/>
    </source>
</evidence>
<dbReference type="OrthoDB" id="413079at2759"/>
<feature type="transmembrane region" description="Helical" evidence="8">
    <location>
        <begin position="392"/>
        <end position="413"/>
    </location>
</feature>
<evidence type="ECO:0000313" key="10">
    <source>
        <dbReference type="Proteomes" id="UP000007148"/>
    </source>
</evidence>
<feature type="transmembrane region" description="Helical" evidence="8">
    <location>
        <begin position="96"/>
        <end position="118"/>
    </location>
</feature>
<keyword evidence="4 8" id="KW-0812">Transmembrane</keyword>
<accession>G4TL03</accession>
<dbReference type="eggNOG" id="ENOG502QU6M">
    <property type="taxonomic scope" value="Eukaryota"/>
</dbReference>
<dbReference type="InterPro" id="IPR036259">
    <property type="entry name" value="MFS_trans_sf"/>
</dbReference>
<keyword evidence="3" id="KW-0813">Transport</keyword>
<feature type="transmembrane region" description="Helical" evidence="8">
    <location>
        <begin position="130"/>
        <end position="151"/>
    </location>
</feature>
<reference evidence="9 10" key="1">
    <citation type="journal article" date="2011" name="PLoS Pathog.">
        <title>Endophytic Life Strategies Decoded by Genome and Transcriptome Analyses of the Mutualistic Root Symbiont Piriformospora indica.</title>
        <authorList>
            <person name="Zuccaro A."/>
            <person name="Lahrmann U."/>
            <person name="Guldener U."/>
            <person name="Langen G."/>
            <person name="Pfiffi S."/>
            <person name="Biedenkopf D."/>
            <person name="Wong P."/>
            <person name="Samans B."/>
            <person name="Grimm C."/>
            <person name="Basiewicz M."/>
            <person name="Murat C."/>
            <person name="Martin F."/>
            <person name="Kogel K.H."/>
        </authorList>
    </citation>
    <scope>NUCLEOTIDE SEQUENCE [LARGE SCALE GENOMIC DNA]</scope>
    <source>
        <strain evidence="9 10">DSM 11827</strain>
    </source>
</reference>
<organism evidence="9 10">
    <name type="scientific">Serendipita indica (strain DSM 11827)</name>
    <name type="common">Root endophyte fungus</name>
    <name type="synonym">Piriformospora indica</name>
    <dbReference type="NCBI Taxonomy" id="1109443"/>
    <lineage>
        <taxon>Eukaryota</taxon>
        <taxon>Fungi</taxon>
        <taxon>Dikarya</taxon>
        <taxon>Basidiomycota</taxon>
        <taxon>Agaricomycotina</taxon>
        <taxon>Agaricomycetes</taxon>
        <taxon>Sebacinales</taxon>
        <taxon>Serendipitaceae</taxon>
        <taxon>Serendipita</taxon>
    </lineage>
</organism>
<comment type="caution">
    <text evidence="9">The sequence shown here is derived from an EMBL/GenBank/DDBJ whole genome shotgun (WGS) entry which is preliminary data.</text>
</comment>
<evidence type="ECO:0000256" key="5">
    <source>
        <dbReference type="ARBA" id="ARBA00022989"/>
    </source>
</evidence>
<name>G4TL03_SERID</name>
<dbReference type="HOGENOM" id="CLU_021993_6_1_1"/>
<feature type="compositionally biased region" description="Basic and acidic residues" evidence="7">
    <location>
        <begin position="46"/>
        <end position="59"/>
    </location>
</feature>
<protein>
    <recommendedName>
        <fullName evidence="11">Major facilitator superfamily (MFS) profile domain-containing protein</fullName>
    </recommendedName>
</protein>
<dbReference type="InParanoid" id="G4TL03"/>
<dbReference type="STRING" id="1109443.G4TL03"/>
<evidence type="ECO:0000256" key="2">
    <source>
        <dbReference type="ARBA" id="ARBA00008335"/>
    </source>
</evidence>
<keyword evidence="5 8" id="KW-1133">Transmembrane helix</keyword>
<evidence type="ECO:0000313" key="9">
    <source>
        <dbReference type="EMBL" id="CCA72001.1"/>
    </source>
</evidence>
<dbReference type="InterPro" id="IPR051788">
    <property type="entry name" value="MFS_Transporter"/>
</dbReference>
<feature type="transmembrane region" description="Helical" evidence="8">
    <location>
        <begin position="361"/>
        <end position="380"/>
    </location>
</feature>
<feature type="compositionally biased region" description="Polar residues" evidence="7">
    <location>
        <begin position="60"/>
        <end position="71"/>
    </location>
</feature>
<gene>
    <name evidence="9" type="ORF">PIIN_05936</name>
</gene>
<comment type="subcellular location">
    <subcellularLocation>
        <location evidence="1">Endomembrane system</location>
        <topology evidence="1">Multi-pass membrane protein</topology>
    </subcellularLocation>
</comment>
<dbReference type="SUPFAM" id="SSF103473">
    <property type="entry name" value="MFS general substrate transporter"/>
    <property type="match status" value="1"/>
</dbReference>
<keyword evidence="6 8" id="KW-0472">Membrane</keyword>
<evidence type="ECO:0000256" key="4">
    <source>
        <dbReference type="ARBA" id="ARBA00022692"/>
    </source>
</evidence>
<feature type="transmembrane region" description="Helical" evidence="8">
    <location>
        <begin position="325"/>
        <end position="349"/>
    </location>
</feature>
<dbReference type="OMA" id="ETQESHY"/>
<dbReference type="AlphaFoldDB" id="G4TL03"/>
<feature type="transmembrane region" description="Helical" evidence="8">
    <location>
        <begin position="158"/>
        <end position="175"/>
    </location>
</feature>
<proteinExistence type="inferred from homology"/>
<dbReference type="Gene3D" id="1.20.1250.20">
    <property type="entry name" value="MFS general substrate transporter like domains"/>
    <property type="match status" value="2"/>
</dbReference>
<feature type="region of interest" description="Disordered" evidence="7">
    <location>
        <begin position="16"/>
        <end position="73"/>
    </location>
</feature>
<dbReference type="PANTHER" id="PTHR23514">
    <property type="entry name" value="BYPASS OF STOP CODON PROTEIN 6"/>
    <property type="match status" value="1"/>
</dbReference>
<evidence type="ECO:0000256" key="8">
    <source>
        <dbReference type="SAM" id="Phobius"/>
    </source>
</evidence>
<evidence type="ECO:0000256" key="1">
    <source>
        <dbReference type="ARBA" id="ARBA00004127"/>
    </source>
</evidence>
<sequence>MSATITGITEAALRPNIDADVQQKPHQHELAGSSRSYPPVSLDGRNSTHPDTHRARSKTDSLMNGPTTTQEQDMDVNKAKNGVEAITPDMRRREKVVIAPMCFALFLAGWNDGTIGPLLPCIQSVYDVNFAVVSIIFISNWIISGAVANVFWTERYSFGTLIIGASTCQVVAYSIQSAAPPFPLLCIAYALNGYGISIQDAQANGLVASVHEHASENMGLLHEIYRVGAFAAPLVATQFAQLRRWSFHYLVSLGIAVSNTMILALTVKNKSLGNILRAIGSPPVETYVIEELSNIQMNSLESTEAARPLRDIKQQSSMSQNLKNLAVQLMAVFILVYVGVGVTIGGWIVTYLIDVRGGGPSSGYVSSGFFGGLTLGRVALLRLNKLVGERRVVFIYAALAIGHARFSVFKTFLLNSTATISWK</sequence>
<dbReference type="GO" id="GO:0012505">
    <property type="term" value="C:endomembrane system"/>
    <property type="evidence" value="ECO:0007669"/>
    <property type="project" value="UniProtKB-SubCell"/>
</dbReference>
<evidence type="ECO:0000256" key="7">
    <source>
        <dbReference type="SAM" id="MobiDB-lite"/>
    </source>
</evidence>
<dbReference type="Proteomes" id="UP000007148">
    <property type="component" value="Unassembled WGS sequence"/>
</dbReference>
<dbReference type="PANTHER" id="PTHR23514:SF3">
    <property type="entry name" value="BYPASS OF STOP CODON PROTEIN 6"/>
    <property type="match status" value="1"/>
</dbReference>